<evidence type="ECO:0000256" key="1">
    <source>
        <dbReference type="ARBA" id="ARBA00004571"/>
    </source>
</evidence>
<dbReference type="InterPro" id="IPR039426">
    <property type="entry name" value="TonB-dep_rcpt-like"/>
</dbReference>
<dbReference type="GO" id="GO:0015344">
    <property type="term" value="F:siderophore uptake transmembrane transporter activity"/>
    <property type="evidence" value="ECO:0007669"/>
    <property type="project" value="TreeGrafter"/>
</dbReference>
<reference evidence="13 14" key="1">
    <citation type="submission" date="2020-04" db="EMBL/GenBank/DDBJ databases">
        <title>Genome sequencing of novel species.</title>
        <authorList>
            <person name="Heo J."/>
            <person name="Kim S.-J."/>
            <person name="Kim J.-S."/>
            <person name="Hong S.-B."/>
            <person name="Kwon S.-W."/>
        </authorList>
    </citation>
    <scope>NUCLEOTIDE SEQUENCE [LARGE SCALE GENOMIC DNA]</scope>
    <source>
        <strain evidence="13 14">F39-2</strain>
    </source>
</reference>
<evidence type="ECO:0000256" key="6">
    <source>
        <dbReference type="ARBA" id="ARBA00023136"/>
    </source>
</evidence>
<feature type="signal peptide" evidence="10">
    <location>
        <begin position="1"/>
        <end position="19"/>
    </location>
</feature>
<organism evidence="13 14">
    <name type="scientific">Mucilaginibacter robiniae</name>
    <dbReference type="NCBI Taxonomy" id="2728022"/>
    <lineage>
        <taxon>Bacteria</taxon>
        <taxon>Pseudomonadati</taxon>
        <taxon>Bacteroidota</taxon>
        <taxon>Sphingobacteriia</taxon>
        <taxon>Sphingobacteriales</taxon>
        <taxon>Sphingobacteriaceae</taxon>
        <taxon>Mucilaginibacter</taxon>
    </lineage>
</organism>
<evidence type="ECO:0000256" key="5">
    <source>
        <dbReference type="ARBA" id="ARBA00023077"/>
    </source>
</evidence>
<keyword evidence="2 8" id="KW-0813">Transport</keyword>
<evidence type="ECO:0000256" key="3">
    <source>
        <dbReference type="ARBA" id="ARBA00022452"/>
    </source>
</evidence>
<evidence type="ECO:0000256" key="9">
    <source>
        <dbReference type="RuleBase" id="RU003357"/>
    </source>
</evidence>
<proteinExistence type="inferred from homology"/>
<keyword evidence="6 8" id="KW-0472">Membrane</keyword>
<name>A0A7L5DVM0_9SPHI</name>
<evidence type="ECO:0000256" key="2">
    <source>
        <dbReference type="ARBA" id="ARBA00022448"/>
    </source>
</evidence>
<evidence type="ECO:0000256" key="8">
    <source>
        <dbReference type="PROSITE-ProRule" id="PRU01360"/>
    </source>
</evidence>
<dbReference type="Pfam" id="PF00593">
    <property type="entry name" value="TonB_dep_Rec_b-barrel"/>
    <property type="match status" value="1"/>
</dbReference>
<evidence type="ECO:0000259" key="12">
    <source>
        <dbReference type="Pfam" id="PF07715"/>
    </source>
</evidence>
<evidence type="ECO:0000259" key="11">
    <source>
        <dbReference type="Pfam" id="PF00593"/>
    </source>
</evidence>
<dbReference type="KEGG" id="mrob:HH214_02205"/>
<evidence type="ECO:0000313" key="13">
    <source>
        <dbReference type="EMBL" id="QJD94771.1"/>
    </source>
</evidence>
<comment type="subcellular location">
    <subcellularLocation>
        <location evidence="1 8">Cell outer membrane</location>
        <topology evidence="1 8">Multi-pass membrane protein</topology>
    </subcellularLocation>
</comment>
<keyword evidence="4 8" id="KW-0812">Transmembrane</keyword>
<dbReference type="GO" id="GO:0009279">
    <property type="term" value="C:cell outer membrane"/>
    <property type="evidence" value="ECO:0007669"/>
    <property type="project" value="UniProtKB-SubCell"/>
</dbReference>
<evidence type="ECO:0000256" key="10">
    <source>
        <dbReference type="SAM" id="SignalP"/>
    </source>
</evidence>
<sequence>MIKLSTSFFLLFFTANLYAQNRPDTLSTDINHRLLPVTIRGYLSDQPVLRVPASVDVLGVSQLALQPQNSLVSAMNTLPGVRMEERTPGSYRLSIRGSLLRSPFGVRNVKIYYDEIPLTDAGGNTYLNALDVNSLHSLEVLKGPDGSLFGANSGGVVLINPVNRFADSTSASINVNAGSYGLFHENAAVHSRQANNEINLNQGYQTYDGYRDHSYMQRHFIQGADRYHYGTNNQIKLLGFYSDLNYQTPGGLTLSQMQANPRAARPSTAAVPGAIAQNIGIDQKVLFGGVVNEAHLTHRLRNVATIFGTHVDFTNPFITNYEHRVENTYGLRTYFELSSLPHPNLDWKLNLGIEWQQTNANINDYDNLKGLQGNPQSLDRVNTNQHFIFTRYAATLFKSLNLEAALSLNYYQYRFKNNYPLNQTDFTKQHFSPQVMPRIALSYEITPNFIWRASVSRGYSTPTIAEVRPSNNLINTNLQAEYGWNYETGFRLRTPHERLVLDASVFYYRLNNSIVAQYNANETQYFINAGGTNQPGLEASLSYWLVRQKNTGFIRGVQFIEAYTLSRFTFRNYNPLGVNYSGNRLTGVPRQVNVSSLQFKFPQAIYLFVQYNYTDKLPVNDANTAYASSYHLLQAKAGWEYSLNRKTRLNLYAGADNLLNHHYSLGNDLNAIGNRYYNPAPLRNYYVGVSLVL</sequence>
<dbReference type="EMBL" id="CP051682">
    <property type="protein sequence ID" value="QJD94771.1"/>
    <property type="molecule type" value="Genomic_DNA"/>
</dbReference>
<keyword evidence="10" id="KW-0732">Signal</keyword>
<comment type="similarity">
    <text evidence="8 9">Belongs to the TonB-dependent receptor family.</text>
</comment>
<keyword evidence="3 8" id="KW-1134">Transmembrane beta strand</keyword>
<dbReference type="GO" id="GO:0044718">
    <property type="term" value="P:siderophore transmembrane transport"/>
    <property type="evidence" value="ECO:0007669"/>
    <property type="project" value="TreeGrafter"/>
</dbReference>
<dbReference type="Pfam" id="PF07715">
    <property type="entry name" value="Plug"/>
    <property type="match status" value="1"/>
</dbReference>
<keyword evidence="5 9" id="KW-0798">TonB box</keyword>
<dbReference type="PROSITE" id="PS52016">
    <property type="entry name" value="TONB_DEPENDENT_REC_3"/>
    <property type="match status" value="1"/>
</dbReference>
<dbReference type="InterPro" id="IPR037066">
    <property type="entry name" value="Plug_dom_sf"/>
</dbReference>
<keyword evidence="7 8" id="KW-0998">Cell outer membrane</keyword>
<dbReference type="Proteomes" id="UP000503278">
    <property type="component" value="Chromosome"/>
</dbReference>
<dbReference type="AlphaFoldDB" id="A0A7L5DVM0"/>
<evidence type="ECO:0000313" key="14">
    <source>
        <dbReference type="Proteomes" id="UP000503278"/>
    </source>
</evidence>
<dbReference type="InterPro" id="IPR036942">
    <property type="entry name" value="Beta-barrel_TonB_sf"/>
</dbReference>
<keyword evidence="13" id="KW-0675">Receptor</keyword>
<protein>
    <submittedName>
        <fullName evidence="13">TonB-dependent receptor</fullName>
    </submittedName>
</protein>
<dbReference type="PANTHER" id="PTHR30069:SF28">
    <property type="entry name" value="TONB-DEPENDENT RECEPTOR YNCD-RELATED"/>
    <property type="match status" value="1"/>
</dbReference>
<feature type="domain" description="TonB-dependent receptor-like beta-barrel" evidence="11">
    <location>
        <begin position="197"/>
        <end position="658"/>
    </location>
</feature>
<dbReference type="InterPro" id="IPR012910">
    <property type="entry name" value="Plug_dom"/>
</dbReference>
<feature type="chain" id="PRO_5029861069" evidence="10">
    <location>
        <begin position="20"/>
        <end position="693"/>
    </location>
</feature>
<keyword evidence="14" id="KW-1185">Reference proteome</keyword>
<feature type="domain" description="TonB-dependent receptor plug" evidence="12">
    <location>
        <begin position="49"/>
        <end position="156"/>
    </location>
</feature>
<accession>A0A7L5DVM0</accession>
<evidence type="ECO:0000256" key="7">
    <source>
        <dbReference type="ARBA" id="ARBA00023237"/>
    </source>
</evidence>
<dbReference type="Gene3D" id="2.40.170.20">
    <property type="entry name" value="TonB-dependent receptor, beta-barrel domain"/>
    <property type="match status" value="1"/>
</dbReference>
<evidence type="ECO:0000256" key="4">
    <source>
        <dbReference type="ARBA" id="ARBA00022692"/>
    </source>
</evidence>
<dbReference type="InterPro" id="IPR000531">
    <property type="entry name" value="Beta-barrel_TonB"/>
</dbReference>
<dbReference type="SUPFAM" id="SSF56935">
    <property type="entry name" value="Porins"/>
    <property type="match status" value="1"/>
</dbReference>
<dbReference type="Gene3D" id="2.170.130.10">
    <property type="entry name" value="TonB-dependent receptor, plug domain"/>
    <property type="match status" value="1"/>
</dbReference>
<dbReference type="RefSeq" id="WP_169605788.1">
    <property type="nucleotide sequence ID" value="NZ_CP051682.1"/>
</dbReference>
<gene>
    <name evidence="13" type="ORF">HH214_02205</name>
</gene>
<dbReference type="PANTHER" id="PTHR30069">
    <property type="entry name" value="TONB-DEPENDENT OUTER MEMBRANE RECEPTOR"/>
    <property type="match status" value="1"/>
</dbReference>